<dbReference type="PROSITE" id="PS50995">
    <property type="entry name" value="HTH_MARR_2"/>
    <property type="match status" value="1"/>
</dbReference>
<dbReference type="InterPro" id="IPR036388">
    <property type="entry name" value="WH-like_DNA-bd_sf"/>
</dbReference>
<dbReference type="SMART" id="SM00347">
    <property type="entry name" value="HTH_MARR"/>
    <property type="match status" value="1"/>
</dbReference>
<dbReference type="PANTHER" id="PTHR33164">
    <property type="entry name" value="TRANSCRIPTIONAL REGULATOR, MARR FAMILY"/>
    <property type="match status" value="1"/>
</dbReference>
<dbReference type="InterPro" id="IPR039422">
    <property type="entry name" value="MarR/SlyA-like"/>
</dbReference>
<sequence length="204" mass="21548">MAAHTARNRQAETAAVARAGRVAAEPEFDLIGRGMAQWRHERPDIDCSGKAVVGRILHLQDIILRAVNATLAQHGLRYPAYAVLATLRASGAPFRMSPSRLQATMLFTSGGVSNMLRRLEAQGLVCRAADPADGRGTIVELTAKGLALADAAMADHAGVERRLAAMLSGAEQDILASLLSRMILFNGAAPIDLGPAETGTLSEK</sequence>
<dbReference type="PRINTS" id="PR00598">
    <property type="entry name" value="HTHMARR"/>
</dbReference>
<dbReference type="Gene3D" id="1.10.10.10">
    <property type="entry name" value="Winged helix-like DNA-binding domain superfamily/Winged helix DNA-binding domain"/>
    <property type="match status" value="1"/>
</dbReference>
<gene>
    <name evidence="2" type="ORF">OL599_14880</name>
</gene>
<reference evidence="2" key="2">
    <citation type="submission" date="2022-10" db="EMBL/GenBank/DDBJ databases">
        <authorList>
            <person name="Trinh H.N."/>
        </authorList>
    </citation>
    <scope>NUCLEOTIDE SEQUENCE</scope>
    <source>
        <strain evidence="2">RN2-1</strain>
    </source>
</reference>
<accession>A0AA42CIE9</accession>
<dbReference type="EMBL" id="JAPDNT010000012">
    <property type="protein sequence ID" value="MCW3475862.1"/>
    <property type="molecule type" value="Genomic_DNA"/>
</dbReference>
<evidence type="ECO:0000313" key="2">
    <source>
        <dbReference type="EMBL" id="MCW3475862.1"/>
    </source>
</evidence>
<dbReference type="InterPro" id="IPR000835">
    <property type="entry name" value="HTH_MarR-typ"/>
</dbReference>
<name>A0AA42CIE9_9PROT</name>
<evidence type="ECO:0000313" key="3">
    <source>
        <dbReference type="Proteomes" id="UP001165679"/>
    </source>
</evidence>
<keyword evidence="3" id="KW-1185">Reference proteome</keyword>
<dbReference type="RefSeq" id="WP_264714591.1">
    <property type="nucleotide sequence ID" value="NZ_JAPDNT010000012.1"/>
</dbReference>
<protein>
    <submittedName>
        <fullName evidence="2">MarR family winged helix-turn-helix transcriptional regulator</fullName>
    </submittedName>
</protein>
<dbReference type="AlphaFoldDB" id="A0AA42CIE9"/>
<comment type="caution">
    <text evidence="2">The sequence shown here is derived from an EMBL/GenBank/DDBJ whole genome shotgun (WGS) entry which is preliminary data.</text>
</comment>
<dbReference type="SUPFAM" id="SSF46785">
    <property type="entry name" value="Winged helix' DNA-binding domain"/>
    <property type="match status" value="1"/>
</dbReference>
<dbReference type="InterPro" id="IPR036390">
    <property type="entry name" value="WH_DNA-bd_sf"/>
</dbReference>
<proteinExistence type="predicted"/>
<feature type="domain" description="HTH marR-type" evidence="1">
    <location>
        <begin position="50"/>
        <end position="184"/>
    </location>
</feature>
<evidence type="ECO:0000259" key="1">
    <source>
        <dbReference type="PROSITE" id="PS50995"/>
    </source>
</evidence>
<dbReference type="PANTHER" id="PTHR33164:SF104">
    <property type="entry name" value="TRANSCRIPTIONAL REGULATORY PROTEIN"/>
    <property type="match status" value="1"/>
</dbReference>
<dbReference type="GO" id="GO:0003700">
    <property type="term" value="F:DNA-binding transcription factor activity"/>
    <property type="evidence" value="ECO:0007669"/>
    <property type="project" value="InterPro"/>
</dbReference>
<organism evidence="2 3">
    <name type="scientific">Limobrevibacterium gyesilva</name>
    <dbReference type="NCBI Taxonomy" id="2991712"/>
    <lineage>
        <taxon>Bacteria</taxon>
        <taxon>Pseudomonadati</taxon>
        <taxon>Pseudomonadota</taxon>
        <taxon>Alphaproteobacteria</taxon>
        <taxon>Acetobacterales</taxon>
        <taxon>Acetobacteraceae</taxon>
        <taxon>Limobrevibacterium</taxon>
    </lineage>
</organism>
<dbReference type="GO" id="GO:0006950">
    <property type="term" value="P:response to stress"/>
    <property type="evidence" value="ECO:0007669"/>
    <property type="project" value="TreeGrafter"/>
</dbReference>
<dbReference type="Pfam" id="PF12802">
    <property type="entry name" value="MarR_2"/>
    <property type="match status" value="1"/>
</dbReference>
<reference evidence="2" key="1">
    <citation type="submission" date="2022-09" db="EMBL/GenBank/DDBJ databases">
        <title>Rhodovastum sp. nov. RN2-1 isolated from soil in Seongnam, South Korea.</title>
        <authorList>
            <person name="Le N.T."/>
        </authorList>
    </citation>
    <scope>NUCLEOTIDE SEQUENCE</scope>
    <source>
        <strain evidence="2">RN2-1</strain>
    </source>
</reference>
<dbReference type="Proteomes" id="UP001165679">
    <property type="component" value="Unassembled WGS sequence"/>
</dbReference>